<protein>
    <submittedName>
        <fullName evidence="2">Putative secreted protein</fullName>
    </submittedName>
</protein>
<proteinExistence type="predicted"/>
<organism evidence="2">
    <name type="scientific">Anopheles darlingi</name>
    <name type="common">Mosquito</name>
    <dbReference type="NCBI Taxonomy" id="43151"/>
    <lineage>
        <taxon>Eukaryota</taxon>
        <taxon>Metazoa</taxon>
        <taxon>Ecdysozoa</taxon>
        <taxon>Arthropoda</taxon>
        <taxon>Hexapoda</taxon>
        <taxon>Insecta</taxon>
        <taxon>Pterygota</taxon>
        <taxon>Neoptera</taxon>
        <taxon>Endopterygota</taxon>
        <taxon>Diptera</taxon>
        <taxon>Nematocera</taxon>
        <taxon>Culicoidea</taxon>
        <taxon>Culicidae</taxon>
        <taxon>Anophelinae</taxon>
        <taxon>Anopheles</taxon>
    </lineage>
</organism>
<sequence>MRGSFGLPFSAVFTAAPVVAAASTTQKVFLRHLFFLAFRGISVLLRAISAHVHTGGQTQQTHTRYTHCSTHKYTHTRARKTDVLKYIRMLGHPVFGVGSDGTEHTELER</sequence>
<feature type="chain" id="PRO_5014882635" evidence="1">
    <location>
        <begin position="22"/>
        <end position="109"/>
    </location>
</feature>
<evidence type="ECO:0000256" key="1">
    <source>
        <dbReference type="SAM" id="SignalP"/>
    </source>
</evidence>
<reference evidence="2" key="1">
    <citation type="submission" date="2018-01" db="EMBL/GenBank/DDBJ databases">
        <title>An insight into the sialome of Amazonian anophelines.</title>
        <authorList>
            <person name="Ribeiro J.M."/>
            <person name="Scarpassa V."/>
            <person name="Calvo E."/>
        </authorList>
    </citation>
    <scope>NUCLEOTIDE SEQUENCE</scope>
</reference>
<dbReference type="AlphaFoldDB" id="A0A2M4D3Y0"/>
<evidence type="ECO:0000313" key="2">
    <source>
        <dbReference type="EMBL" id="MBW72263.1"/>
    </source>
</evidence>
<feature type="signal peptide" evidence="1">
    <location>
        <begin position="1"/>
        <end position="21"/>
    </location>
</feature>
<dbReference type="EMBL" id="GGFL01008085">
    <property type="protein sequence ID" value="MBW72263.1"/>
    <property type="molecule type" value="Transcribed_RNA"/>
</dbReference>
<accession>A0A2M4D3Y0</accession>
<keyword evidence="1" id="KW-0732">Signal</keyword>
<name>A0A2M4D3Y0_ANODA</name>